<gene>
    <name evidence="2" type="ORF">NDU88_001364</name>
</gene>
<proteinExistence type="predicted"/>
<protein>
    <submittedName>
        <fullName evidence="2">Uncharacterized protein</fullName>
    </submittedName>
</protein>
<sequence length="177" mass="20011">MGAVLTADAVFCGGWRVNLSFTLTKKNLPRYSKAIEHSPRLGSLRKALRDTSVRERAPCGGPDRNQEANLHSGKPLPVRIRSALLCAHAQNCAHAHRRFRQFCRLKLLPSTGTSEAHARFEFLSRMTRMRVFHFNGRIARGTTDCGRSSRVTDLSERRYPFFKLPVPELRHGTSLGR</sequence>
<comment type="caution">
    <text evidence="2">The sequence shown here is derived from an EMBL/GenBank/DDBJ whole genome shotgun (WGS) entry which is preliminary data.</text>
</comment>
<reference evidence="2" key="1">
    <citation type="journal article" date="2022" name="bioRxiv">
        <title>Sequencing and chromosome-scale assembly of the giantPleurodeles waltlgenome.</title>
        <authorList>
            <person name="Brown T."/>
            <person name="Elewa A."/>
            <person name="Iarovenko S."/>
            <person name="Subramanian E."/>
            <person name="Araus A.J."/>
            <person name="Petzold A."/>
            <person name="Susuki M."/>
            <person name="Suzuki K.-i.T."/>
            <person name="Hayashi T."/>
            <person name="Toyoda A."/>
            <person name="Oliveira C."/>
            <person name="Osipova E."/>
            <person name="Leigh N.D."/>
            <person name="Simon A."/>
            <person name="Yun M.H."/>
        </authorList>
    </citation>
    <scope>NUCLEOTIDE SEQUENCE</scope>
    <source>
        <strain evidence="2">20211129_DDA</strain>
        <tissue evidence="2">Liver</tissue>
    </source>
</reference>
<evidence type="ECO:0000313" key="2">
    <source>
        <dbReference type="EMBL" id="KAJ1184558.1"/>
    </source>
</evidence>
<evidence type="ECO:0000313" key="3">
    <source>
        <dbReference type="Proteomes" id="UP001066276"/>
    </source>
</evidence>
<dbReference type="Proteomes" id="UP001066276">
    <property type="component" value="Chromosome 3_1"/>
</dbReference>
<organism evidence="2 3">
    <name type="scientific">Pleurodeles waltl</name>
    <name type="common">Iberian ribbed newt</name>
    <dbReference type="NCBI Taxonomy" id="8319"/>
    <lineage>
        <taxon>Eukaryota</taxon>
        <taxon>Metazoa</taxon>
        <taxon>Chordata</taxon>
        <taxon>Craniata</taxon>
        <taxon>Vertebrata</taxon>
        <taxon>Euteleostomi</taxon>
        <taxon>Amphibia</taxon>
        <taxon>Batrachia</taxon>
        <taxon>Caudata</taxon>
        <taxon>Salamandroidea</taxon>
        <taxon>Salamandridae</taxon>
        <taxon>Pleurodelinae</taxon>
        <taxon>Pleurodeles</taxon>
    </lineage>
</organism>
<accession>A0AAV7U6Z9</accession>
<feature type="region of interest" description="Disordered" evidence="1">
    <location>
        <begin position="52"/>
        <end position="73"/>
    </location>
</feature>
<name>A0AAV7U6Z9_PLEWA</name>
<dbReference type="EMBL" id="JANPWB010000005">
    <property type="protein sequence ID" value="KAJ1184558.1"/>
    <property type="molecule type" value="Genomic_DNA"/>
</dbReference>
<keyword evidence="3" id="KW-1185">Reference proteome</keyword>
<dbReference type="AlphaFoldDB" id="A0AAV7U6Z9"/>
<evidence type="ECO:0000256" key="1">
    <source>
        <dbReference type="SAM" id="MobiDB-lite"/>
    </source>
</evidence>